<dbReference type="eggNOG" id="KOG0118">
    <property type="taxonomic scope" value="Eukaryota"/>
</dbReference>
<dbReference type="Proteomes" id="UP000026962">
    <property type="component" value="Chromosome 11"/>
</dbReference>
<evidence type="ECO:0000256" key="2">
    <source>
        <dbReference type="PROSITE-ProRule" id="PRU00176"/>
    </source>
</evidence>
<dbReference type="PANTHER" id="PTHR48025">
    <property type="entry name" value="OS02G0815200 PROTEIN"/>
    <property type="match status" value="1"/>
</dbReference>
<dbReference type="AlphaFoldDB" id="A0A0E0MHB1"/>
<dbReference type="Pfam" id="PF00076">
    <property type="entry name" value="RRM_1"/>
    <property type="match status" value="2"/>
</dbReference>
<feature type="domain" description="RRM" evidence="4">
    <location>
        <begin position="153"/>
        <end position="223"/>
    </location>
</feature>
<evidence type="ECO:0000256" key="3">
    <source>
        <dbReference type="SAM" id="MobiDB-lite"/>
    </source>
</evidence>
<dbReference type="SMART" id="SM00360">
    <property type="entry name" value="RRM"/>
    <property type="match status" value="2"/>
</dbReference>
<proteinExistence type="predicted"/>
<accession>A0A0E0MHB1</accession>
<dbReference type="InterPro" id="IPR050502">
    <property type="entry name" value="Euk_RNA-bind_prot"/>
</dbReference>
<keyword evidence="1 2" id="KW-0694">RNA-binding</keyword>
<dbReference type="HOGENOM" id="CLU_025000_0_1_1"/>
<dbReference type="Gene3D" id="3.30.70.330">
    <property type="match status" value="2"/>
</dbReference>
<dbReference type="STRING" id="4537.A0A0E0MHB1"/>
<evidence type="ECO:0000313" key="6">
    <source>
        <dbReference type="Proteomes" id="UP000026962"/>
    </source>
</evidence>
<evidence type="ECO:0000259" key="4">
    <source>
        <dbReference type="PROSITE" id="PS50102"/>
    </source>
</evidence>
<dbReference type="GO" id="GO:0003729">
    <property type="term" value="F:mRNA binding"/>
    <property type="evidence" value="ECO:0007669"/>
    <property type="project" value="TreeGrafter"/>
</dbReference>
<protein>
    <recommendedName>
        <fullName evidence="4">RRM domain-containing protein</fullName>
    </recommendedName>
</protein>
<dbReference type="InterPro" id="IPR000504">
    <property type="entry name" value="RRM_dom"/>
</dbReference>
<dbReference type="PANTHER" id="PTHR48025:SF20">
    <property type="entry name" value="TIA1 CYTOTOXIC GRANULE ASSOCIATED RNA BINDING PROTEIN"/>
    <property type="match status" value="1"/>
</dbReference>
<dbReference type="OMA" id="NEGICEF"/>
<name>A0A0E0MHB1_ORYPU</name>
<sequence length="305" mass="32710">MSSVEEPIVSGNLPPGFDSSTCRSVYVGNIHLQVTDSLLQEVFQSIGPVEGCKLIRKEKSSFGFVDYYDRRSAAIAIVSLNGRQLDARVMWDQKTGRSRGKWLGNRQVRCNWATKGANSGEEKQNTDSKGMVELTNGSSEGGKDNSNEDGPENNPQYTTVNSNDVHRFFHSLGVGSIEEVRVTRDKGFGFVRYSTHEEAALAIQTGNGQPIGGRQIKCSWGSKPTPPGTASAPLPPPAPAPFNPGMLATDLLAYERTLALSKMAANPGLMSQHAALKQATAMGMGAGASQTIYDGGYPSANAVFY</sequence>
<reference evidence="5" key="1">
    <citation type="submission" date="2015-04" db="UniProtKB">
        <authorList>
            <consortium name="EnsemblPlants"/>
        </authorList>
    </citation>
    <scope>IDENTIFICATION</scope>
</reference>
<dbReference type="PROSITE" id="PS50102">
    <property type="entry name" value="RRM"/>
    <property type="match status" value="2"/>
</dbReference>
<dbReference type="GO" id="GO:0005634">
    <property type="term" value="C:nucleus"/>
    <property type="evidence" value="ECO:0007669"/>
    <property type="project" value="TreeGrafter"/>
</dbReference>
<feature type="domain" description="RRM" evidence="4">
    <location>
        <begin position="23"/>
        <end position="115"/>
    </location>
</feature>
<dbReference type="Gramene" id="OPUNC11G16680.1">
    <property type="protein sequence ID" value="OPUNC11G16680.1"/>
    <property type="gene ID" value="OPUNC11G16680"/>
</dbReference>
<organism evidence="5">
    <name type="scientific">Oryza punctata</name>
    <name type="common">Red rice</name>
    <dbReference type="NCBI Taxonomy" id="4537"/>
    <lineage>
        <taxon>Eukaryota</taxon>
        <taxon>Viridiplantae</taxon>
        <taxon>Streptophyta</taxon>
        <taxon>Embryophyta</taxon>
        <taxon>Tracheophyta</taxon>
        <taxon>Spermatophyta</taxon>
        <taxon>Magnoliopsida</taxon>
        <taxon>Liliopsida</taxon>
        <taxon>Poales</taxon>
        <taxon>Poaceae</taxon>
        <taxon>BOP clade</taxon>
        <taxon>Oryzoideae</taxon>
        <taxon>Oryzeae</taxon>
        <taxon>Oryzinae</taxon>
        <taxon>Oryza</taxon>
    </lineage>
</organism>
<keyword evidence="6" id="KW-1185">Reference proteome</keyword>
<dbReference type="InterPro" id="IPR012677">
    <property type="entry name" value="Nucleotide-bd_a/b_plait_sf"/>
</dbReference>
<feature type="region of interest" description="Disordered" evidence="3">
    <location>
        <begin position="113"/>
        <end position="160"/>
    </location>
</feature>
<dbReference type="InterPro" id="IPR035979">
    <property type="entry name" value="RBD_domain_sf"/>
</dbReference>
<dbReference type="SUPFAM" id="SSF54928">
    <property type="entry name" value="RNA-binding domain, RBD"/>
    <property type="match status" value="2"/>
</dbReference>
<reference evidence="5" key="2">
    <citation type="submission" date="2018-05" db="EMBL/GenBank/DDBJ databases">
        <title>OpunRS2 (Oryza punctata Reference Sequence Version 2).</title>
        <authorList>
            <person name="Zhang J."/>
            <person name="Kudrna D."/>
            <person name="Lee S."/>
            <person name="Talag J."/>
            <person name="Welchert J."/>
            <person name="Wing R.A."/>
        </authorList>
    </citation>
    <scope>NUCLEOTIDE SEQUENCE [LARGE SCALE GENOMIC DNA]</scope>
</reference>
<evidence type="ECO:0000313" key="5">
    <source>
        <dbReference type="EnsemblPlants" id="OPUNC11G16680.1"/>
    </source>
</evidence>
<dbReference type="EnsemblPlants" id="OPUNC11G16680.1">
    <property type="protein sequence ID" value="OPUNC11G16680.1"/>
    <property type="gene ID" value="OPUNC11G16680"/>
</dbReference>
<evidence type="ECO:0000256" key="1">
    <source>
        <dbReference type="ARBA" id="ARBA00022884"/>
    </source>
</evidence>